<dbReference type="InterPro" id="IPR037185">
    <property type="entry name" value="EmrE-like"/>
</dbReference>
<feature type="transmembrane region" description="Helical" evidence="1">
    <location>
        <begin position="96"/>
        <end position="118"/>
    </location>
</feature>
<keyword evidence="1" id="KW-0472">Membrane</keyword>
<feature type="transmembrane region" description="Helical" evidence="1">
    <location>
        <begin position="34"/>
        <end position="54"/>
    </location>
</feature>
<dbReference type="InterPro" id="IPR000620">
    <property type="entry name" value="EamA_dom"/>
</dbReference>
<dbReference type="AlphaFoldDB" id="A0A348WH55"/>
<feature type="transmembrane region" description="Helical" evidence="1">
    <location>
        <begin position="257"/>
        <end position="277"/>
    </location>
</feature>
<dbReference type="Pfam" id="PF00892">
    <property type="entry name" value="EamA"/>
    <property type="match status" value="1"/>
</dbReference>
<dbReference type="Proteomes" id="UP000264719">
    <property type="component" value="Unassembled WGS sequence"/>
</dbReference>
<sequence>MTGEAFAVLAALAYGVAGVAIVQGRPMARGDNGVFLSVLLTAALSCLLWLGWGGTTTGAHPAPRDLTGAILIFAVAGICSNGIGRQAMYWATERIGAVRAGLLRRLTPLFVLPCAYLLLGEVPAPQTLLGSALVLAGVLIYVLPQTRAARPAPDAPSQISANPLGLLLGTLSALAYALAFAFRGLGLDILPDPTFGAMIGAFAGALALLALALARKGLRDGLRHLSRDRQAAHWLTALGLSAGQILQFFALHSAPVVSVALLGTLEVMFSAAIILLITKGETVAIRPLILASILSTAGTAILLFA</sequence>
<dbReference type="EMBL" id="DMVW01000179">
    <property type="protein sequence ID" value="HAR53867.1"/>
    <property type="molecule type" value="Genomic_DNA"/>
</dbReference>
<dbReference type="PANTHER" id="PTHR22911:SF137">
    <property type="entry name" value="SOLUTE CARRIER FAMILY 35 MEMBER G2-RELATED"/>
    <property type="match status" value="1"/>
</dbReference>
<dbReference type="PANTHER" id="PTHR22911">
    <property type="entry name" value="ACYL-MALONYL CONDENSING ENZYME-RELATED"/>
    <property type="match status" value="1"/>
</dbReference>
<feature type="transmembrane region" description="Helical" evidence="1">
    <location>
        <begin position="194"/>
        <end position="214"/>
    </location>
</feature>
<evidence type="ECO:0000313" key="3">
    <source>
        <dbReference type="EMBL" id="HAR53867.1"/>
    </source>
</evidence>
<feature type="transmembrane region" description="Helical" evidence="1">
    <location>
        <begin position="6"/>
        <end position="22"/>
    </location>
</feature>
<evidence type="ECO:0000259" key="2">
    <source>
        <dbReference type="Pfam" id="PF00892"/>
    </source>
</evidence>
<feature type="transmembrane region" description="Helical" evidence="1">
    <location>
        <begin position="284"/>
        <end position="304"/>
    </location>
</feature>
<dbReference type="GO" id="GO:0016020">
    <property type="term" value="C:membrane"/>
    <property type="evidence" value="ECO:0007669"/>
    <property type="project" value="InterPro"/>
</dbReference>
<keyword evidence="1" id="KW-0812">Transmembrane</keyword>
<dbReference type="RefSeq" id="WP_339852094.1">
    <property type="nucleotide sequence ID" value="NZ_CAXAXR010000002.1"/>
</dbReference>
<gene>
    <name evidence="3" type="ORF">DCS45_18600</name>
</gene>
<feature type="transmembrane region" description="Helical" evidence="1">
    <location>
        <begin position="124"/>
        <end position="143"/>
    </location>
</feature>
<accession>A0A348WH55</accession>
<feature type="transmembrane region" description="Helical" evidence="1">
    <location>
        <begin position="66"/>
        <end position="84"/>
    </location>
</feature>
<feature type="transmembrane region" description="Helical" evidence="1">
    <location>
        <begin position="164"/>
        <end position="182"/>
    </location>
</feature>
<protein>
    <submittedName>
        <fullName evidence="3">EamA family transporter</fullName>
    </submittedName>
</protein>
<comment type="caution">
    <text evidence="3">The sequence shown here is derived from an EMBL/GenBank/DDBJ whole genome shotgun (WGS) entry which is preliminary data.</text>
</comment>
<keyword evidence="1" id="KW-1133">Transmembrane helix</keyword>
<dbReference type="SUPFAM" id="SSF103481">
    <property type="entry name" value="Multidrug resistance efflux transporter EmrE"/>
    <property type="match status" value="1"/>
</dbReference>
<name>A0A348WH55_9RHOB</name>
<proteinExistence type="predicted"/>
<reference evidence="3 4" key="1">
    <citation type="journal article" date="2018" name="Nat. Biotechnol.">
        <title>A standardized bacterial taxonomy based on genome phylogeny substantially revises the tree of life.</title>
        <authorList>
            <person name="Parks D.H."/>
            <person name="Chuvochina M."/>
            <person name="Waite D.W."/>
            <person name="Rinke C."/>
            <person name="Skarshewski A."/>
            <person name="Chaumeil P.A."/>
            <person name="Hugenholtz P."/>
        </authorList>
    </citation>
    <scope>NUCLEOTIDE SEQUENCE [LARGE SCALE GENOMIC DNA]</scope>
    <source>
        <strain evidence="3">UBA9169</strain>
    </source>
</reference>
<organism evidence="3 4">
    <name type="scientific">Roseovarius nubinhibens</name>
    <dbReference type="NCBI Taxonomy" id="314263"/>
    <lineage>
        <taxon>Bacteria</taxon>
        <taxon>Pseudomonadati</taxon>
        <taxon>Pseudomonadota</taxon>
        <taxon>Alphaproteobacteria</taxon>
        <taxon>Rhodobacterales</taxon>
        <taxon>Roseobacteraceae</taxon>
        <taxon>Roseovarius</taxon>
    </lineage>
</organism>
<evidence type="ECO:0000256" key="1">
    <source>
        <dbReference type="SAM" id="Phobius"/>
    </source>
</evidence>
<evidence type="ECO:0000313" key="4">
    <source>
        <dbReference type="Proteomes" id="UP000264719"/>
    </source>
</evidence>
<feature type="domain" description="EamA" evidence="2">
    <location>
        <begin position="2"/>
        <end position="142"/>
    </location>
</feature>
<feature type="transmembrane region" description="Helical" evidence="1">
    <location>
        <begin position="234"/>
        <end position="251"/>
    </location>
</feature>